<evidence type="ECO:0000256" key="1">
    <source>
        <dbReference type="SAM" id="MobiDB-lite"/>
    </source>
</evidence>
<dbReference type="AlphaFoldDB" id="A0AA36F3C4"/>
<evidence type="ECO:0000313" key="3">
    <source>
        <dbReference type="Proteomes" id="UP001162480"/>
    </source>
</evidence>
<gene>
    <name evidence="2" type="ORF">OCTVUL_1B018259</name>
</gene>
<name>A0AA36F3C4_OCTVU</name>
<evidence type="ECO:0000313" key="2">
    <source>
        <dbReference type="EMBL" id="CAI9722962.1"/>
    </source>
</evidence>
<reference evidence="2" key="1">
    <citation type="submission" date="2023-08" db="EMBL/GenBank/DDBJ databases">
        <authorList>
            <person name="Alioto T."/>
            <person name="Alioto T."/>
            <person name="Gomez Garrido J."/>
        </authorList>
    </citation>
    <scope>NUCLEOTIDE SEQUENCE</scope>
</reference>
<organism evidence="2 3">
    <name type="scientific">Octopus vulgaris</name>
    <name type="common">Common octopus</name>
    <dbReference type="NCBI Taxonomy" id="6645"/>
    <lineage>
        <taxon>Eukaryota</taxon>
        <taxon>Metazoa</taxon>
        <taxon>Spiralia</taxon>
        <taxon>Lophotrochozoa</taxon>
        <taxon>Mollusca</taxon>
        <taxon>Cephalopoda</taxon>
        <taxon>Coleoidea</taxon>
        <taxon>Octopodiformes</taxon>
        <taxon>Octopoda</taxon>
        <taxon>Incirrata</taxon>
        <taxon>Octopodidae</taxon>
        <taxon>Octopus</taxon>
    </lineage>
</organism>
<sequence length="70" mass="7984">MEEQGKPNEEAPGEEERNQEEGKKTVEKKKYTPEDAGLSTFTEEDVVSSKRSPYSADSRQDHLAHGSWMR</sequence>
<feature type="region of interest" description="Disordered" evidence="1">
    <location>
        <begin position="1"/>
        <end position="70"/>
    </location>
</feature>
<accession>A0AA36F3C4</accession>
<dbReference type="EMBL" id="OX597818">
    <property type="protein sequence ID" value="CAI9722962.1"/>
    <property type="molecule type" value="Genomic_DNA"/>
</dbReference>
<feature type="compositionally biased region" description="Basic and acidic residues" evidence="1">
    <location>
        <begin position="1"/>
        <end position="33"/>
    </location>
</feature>
<dbReference type="Proteomes" id="UP001162480">
    <property type="component" value="Chromosome 5"/>
</dbReference>
<keyword evidence="3" id="KW-1185">Reference proteome</keyword>
<proteinExistence type="predicted"/>
<protein>
    <submittedName>
        <fullName evidence="2">Uncharacterized protein</fullName>
    </submittedName>
</protein>